<dbReference type="Proteomes" id="UP000321304">
    <property type="component" value="Unassembled WGS sequence"/>
</dbReference>
<proteinExistence type="predicted"/>
<name>A0A560L4S5_9BRAD</name>
<gene>
    <name evidence="1" type="ORF">FBZ93_119150</name>
</gene>
<dbReference type="EMBL" id="VITY01000019">
    <property type="protein sequence ID" value="TWB88160.1"/>
    <property type="molecule type" value="Genomic_DNA"/>
</dbReference>
<evidence type="ECO:0008006" key="3">
    <source>
        <dbReference type="Google" id="ProtNLM"/>
    </source>
</evidence>
<evidence type="ECO:0000313" key="2">
    <source>
        <dbReference type="Proteomes" id="UP000321304"/>
    </source>
</evidence>
<reference evidence="1 2" key="1">
    <citation type="submission" date="2019-06" db="EMBL/GenBank/DDBJ databases">
        <title>Genomic Encyclopedia of Type Strains, Phase IV (KMG-V): Genome sequencing to study the core and pangenomes of soil and plant-associated prokaryotes.</title>
        <authorList>
            <person name="Whitman W."/>
        </authorList>
    </citation>
    <scope>NUCLEOTIDE SEQUENCE [LARGE SCALE GENOMIC DNA]</scope>
    <source>
        <strain evidence="1 2">BR 10355</strain>
    </source>
</reference>
<organism evidence="1 2">
    <name type="scientific">Bradyrhizobium macuxiense</name>
    <dbReference type="NCBI Taxonomy" id="1755647"/>
    <lineage>
        <taxon>Bacteria</taxon>
        <taxon>Pseudomonadati</taxon>
        <taxon>Pseudomonadota</taxon>
        <taxon>Alphaproteobacteria</taxon>
        <taxon>Hyphomicrobiales</taxon>
        <taxon>Nitrobacteraceae</taxon>
        <taxon>Bradyrhizobium</taxon>
    </lineage>
</organism>
<accession>A0A560L4S5</accession>
<keyword evidence="2" id="KW-1185">Reference proteome</keyword>
<evidence type="ECO:0000313" key="1">
    <source>
        <dbReference type="EMBL" id="TWB88160.1"/>
    </source>
</evidence>
<protein>
    <recommendedName>
        <fullName evidence="3">WGR domain-containing protein</fullName>
    </recommendedName>
</protein>
<dbReference type="AlphaFoldDB" id="A0A560L4S5"/>
<sequence>MPVDEIEYQGYRLTIVEQRGGGYLVEITPLAGGPTIRTQTFQSTQEAIARAKATVAKHPVTR</sequence>
<comment type="caution">
    <text evidence="1">The sequence shown here is derived from an EMBL/GenBank/DDBJ whole genome shotgun (WGS) entry which is preliminary data.</text>
</comment>